<dbReference type="EMBL" id="JXTB01000113">
    <property type="protein sequence ID" value="PON62380.1"/>
    <property type="molecule type" value="Genomic_DNA"/>
</dbReference>
<evidence type="ECO:0000313" key="1">
    <source>
        <dbReference type="EMBL" id="PON62380.1"/>
    </source>
</evidence>
<reference evidence="2" key="1">
    <citation type="submission" date="2016-06" db="EMBL/GenBank/DDBJ databases">
        <title>Parallel loss of symbiosis genes in relatives of nitrogen-fixing non-legume Parasponia.</title>
        <authorList>
            <person name="Van Velzen R."/>
            <person name="Holmer R."/>
            <person name="Bu F."/>
            <person name="Rutten L."/>
            <person name="Van Zeijl A."/>
            <person name="Liu W."/>
            <person name="Santuari L."/>
            <person name="Cao Q."/>
            <person name="Sharma T."/>
            <person name="Shen D."/>
            <person name="Roswanjaya Y."/>
            <person name="Wardhani T."/>
            <person name="Kalhor M.S."/>
            <person name="Jansen J."/>
            <person name="Van den Hoogen J."/>
            <person name="Gungor B."/>
            <person name="Hartog M."/>
            <person name="Hontelez J."/>
            <person name="Verver J."/>
            <person name="Yang W.-C."/>
            <person name="Schijlen E."/>
            <person name="Repin R."/>
            <person name="Schilthuizen M."/>
            <person name="Schranz E."/>
            <person name="Heidstra R."/>
            <person name="Miyata K."/>
            <person name="Fedorova E."/>
            <person name="Kohlen W."/>
            <person name="Bisseling T."/>
            <person name="Smit S."/>
            <person name="Geurts R."/>
        </authorList>
    </citation>
    <scope>NUCLEOTIDE SEQUENCE [LARGE SCALE GENOMIC DNA]</scope>
    <source>
        <strain evidence="2">cv. WU1-14</strain>
    </source>
</reference>
<name>A0A2P5CMV0_PARAD</name>
<keyword evidence="2" id="KW-1185">Reference proteome</keyword>
<organism evidence="1 2">
    <name type="scientific">Parasponia andersonii</name>
    <name type="common">Sponia andersonii</name>
    <dbReference type="NCBI Taxonomy" id="3476"/>
    <lineage>
        <taxon>Eukaryota</taxon>
        <taxon>Viridiplantae</taxon>
        <taxon>Streptophyta</taxon>
        <taxon>Embryophyta</taxon>
        <taxon>Tracheophyta</taxon>
        <taxon>Spermatophyta</taxon>
        <taxon>Magnoliopsida</taxon>
        <taxon>eudicotyledons</taxon>
        <taxon>Gunneridae</taxon>
        <taxon>Pentapetalae</taxon>
        <taxon>rosids</taxon>
        <taxon>fabids</taxon>
        <taxon>Rosales</taxon>
        <taxon>Cannabaceae</taxon>
        <taxon>Parasponia</taxon>
    </lineage>
</organism>
<evidence type="ECO:0000313" key="2">
    <source>
        <dbReference type="Proteomes" id="UP000237105"/>
    </source>
</evidence>
<dbReference type="AlphaFoldDB" id="A0A2P5CMV0"/>
<proteinExistence type="predicted"/>
<protein>
    <submittedName>
        <fullName evidence="1">Uncharacterized protein</fullName>
    </submittedName>
</protein>
<gene>
    <name evidence="1" type="ORF">PanWU01x14_139050</name>
</gene>
<comment type="caution">
    <text evidence="1">The sequence shown here is derived from an EMBL/GenBank/DDBJ whole genome shotgun (WGS) entry which is preliminary data.</text>
</comment>
<sequence>MGQPIYSIRLGQFYWHCSKMGLASL</sequence>
<dbReference type="Proteomes" id="UP000237105">
    <property type="component" value="Unassembled WGS sequence"/>
</dbReference>
<accession>A0A2P5CMV0</accession>